<proteinExistence type="predicted"/>
<dbReference type="Proteomes" id="UP001055879">
    <property type="component" value="Linkage Group LG04"/>
</dbReference>
<gene>
    <name evidence="1" type="ORF">L6452_15196</name>
</gene>
<reference evidence="1 2" key="2">
    <citation type="journal article" date="2022" name="Mol. Ecol. Resour.">
        <title>The genomes of chicory, endive, great burdock and yacon provide insights into Asteraceae paleo-polyploidization history and plant inulin production.</title>
        <authorList>
            <person name="Fan W."/>
            <person name="Wang S."/>
            <person name="Wang H."/>
            <person name="Wang A."/>
            <person name="Jiang F."/>
            <person name="Liu H."/>
            <person name="Zhao H."/>
            <person name="Xu D."/>
            <person name="Zhang Y."/>
        </authorList>
    </citation>
    <scope>NUCLEOTIDE SEQUENCE [LARGE SCALE GENOMIC DNA]</scope>
    <source>
        <strain evidence="2">cv. Niubang</strain>
    </source>
</reference>
<sequence>MATHSISSKNSNGSKNSNKSLHSTTQKADSTSIGQEHVLTSRMLSFTRHDYHLTQMNNKPSNHFVTLTLSGFPDEAAPLIKILKNHFLVKALTMKRNDILESYIQQFWQNARHAKMEGYGHFIIGYATYPSTTKILDLGINRRKLSDVFELPTKEDLNLRKFSEDPTEEEILKFLEFIGYAILITKRTNFRRQYLPTL</sequence>
<name>A0ACB9CN77_ARCLA</name>
<keyword evidence="2" id="KW-1185">Reference proteome</keyword>
<dbReference type="EMBL" id="CM042050">
    <property type="protein sequence ID" value="KAI3735688.1"/>
    <property type="molecule type" value="Genomic_DNA"/>
</dbReference>
<protein>
    <submittedName>
        <fullName evidence="1">Uncharacterized protein</fullName>
    </submittedName>
</protein>
<comment type="caution">
    <text evidence="1">The sequence shown here is derived from an EMBL/GenBank/DDBJ whole genome shotgun (WGS) entry which is preliminary data.</text>
</comment>
<evidence type="ECO:0000313" key="1">
    <source>
        <dbReference type="EMBL" id="KAI3735688.1"/>
    </source>
</evidence>
<reference evidence="2" key="1">
    <citation type="journal article" date="2022" name="Mol. Ecol. Resour.">
        <title>The genomes of chicory, endive, great burdock and yacon provide insights into Asteraceae palaeo-polyploidization history and plant inulin production.</title>
        <authorList>
            <person name="Fan W."/>
            <person name="Wang S."/>
            <person name="Wang H."/>
            <person name="Wang A."/>
            <person name="Jiang F."/>
            <person name="Liu H."/>
            <person name="Zhao H."/>
            <person name="Xu D."/>
            <person name="Zhang Y."/>
        </authorList>
    </citation>
    <scope>NUCLEOTIDE SEQUENCE [LARGE SCALE GENOMIC DNA]</scope>
    <source>
        <strain evidence="2">cv. Niubang</strain>
    </source>
</reference>
<evidence type="ECO:0000313" key="2">
    <source>
        <dbReference type="Proteomes" id="UP001055879"/>
    </source>
</evidence>
<accession>A0ACB9CN77</accession>
<organism evidence="1 2">
    <name type="scientific">Arctium lappa</name>
    <name type="common">Greater burdock</name>
    <name type="synonym">Lappa major</name>
    <dbReference type="NCBI Taxonomy" id="4217"/>
    <lineage>
        <taxon>Eukaryota</taxon>
        <taxon>Viridiplantae</taxon>
        <taxon>Streptophyta</taxon>
        <taxon>Embryophyta</taxon>
        <taxon>Tracheophyta</taxon>
        <taxon>Spermatophyta</taxon>
        <taxon>Magnoliopsida</taxon>
        <taxon>eudicotyledons</taxon>
        <taxon>Gunneridae</taxon>
        <taxon>Pentapetalae</taxon>
        <taxon>asterids</taxon>
        <taxon>campanulids</taxon>
        <taxon>Asterales</taxon>
        <taxon>Asteraceae</taxon>
        <taxon>Carduoideae</taxon>
        <taxon>Cardueae</taxon>
        <taxon>Arctiinae</taxon>
        <taxon>Arctium</taxon>
    </lineage>
</organism>